<organism evidence="2 3">
    <name type="scientific">Actinomadura montaniterrae</name>
    <dbReference type="NCBI Taxonomy" id="1803903"/>
    <lineage>
        <taxon>Bacteria</taxon>
        <taxon>Bacillati</taxon>
        <taxon>Actinomycetota</taxon>
        <taxon>Actinomycetes</taxon>
        <taxon>Streptosporangiales</taxon>
        <taxon>Thermomonosporaceae</taxon>
        <taxon>Actinomadura</taxon>
    </lineage>
</organism>
<dbReference type="EMBL" id="WBMR01000003">
    <property type="protein sequence ID" value="KAB2388821.1"/>
    <property type="molecule type" value="Genomic_DNA"/>
</dbReference>
<proteinExistence type="predicted"/>
<sequence length="74" mass="7965">MVATGSRVVRPRLPGARWLHDADTLGGADALDEHLNRLPVEPGGGRQQLQATSDVHRRPALVEHLLDQGAQGAR</sequence>
<accession>A0A6L3W1U3</accession>
<evidence type="ECO:0000256" key="1">
    <source>
        <dbReference type="SAM" id="MobiDB-lite"/>
    </source>
</evidence>
<keyword evidence="3" id="KW-1185">Reference proteome</keyword>
<feature type="region of interest" description="Disordered" evidence="1">
    <location>
        <begin position="36"/>
        <end position="60"/>
    </location>
</feature>
<name>A0A6L3W1U3_9ACTN</name>
<evidence type="ECO:0000313" key="3">
    <source>
        <dbReference type="Proteomes" id="UP000483004"/>
    </source>
</evidence>
<gene>
    <name evidence="2" type="ORF">F9B16_02580</name>
</gene>
<protein>
    <submittedName>
        <fullName evidence="2">Uncharacterized protein</fullName>
    </submittedName>
</protein>
<comment type="caution">
    <text evidence="2">The sequence shown here is derived from an EMBL/GenBank/DDBJ whole genome shotgun (WGS) entry which is preliminary data.</text>
</comment>
<dbReference type="AlphaFoldDB" id="A0A6L3W1U3"/>
<dbReference type="Proteomes" id="UP000483004">
    <property type="component" value="Unassembled WGS sequence"/>
</dbReference>
<reference evidence="2 3" key="1">
    <citation type="submission" date="2019-09" db="EMBL/GenBank/DDBJ databases">
        <title>Actinomadura physcomitrii sp. nov., a novel actinomycete isolated from moss [Physcomitrium sphaericum (Ludw) Fuernr].</title>
        <authorList>
            <person name="Liu C."/>
            <person name="Zhuang X."/>
        </authorList>
    </citation>
    <scope>NUCLEOTIDE SEQUENCE [LARGE SCALE GENOMIC DNA]</scope>
    <source>
        <strain evidence="2 3">CYP1-1B</strain>
    </source>
</reference>
<evidence type="ECO:0000313" key="2">
    <source>
        <dbReference type="EMBL" id="KAB2388821.1"/>
    </source>
</evidence>